<keyword evidence="2" id="KW-1185">Reference proteome</keyword>
<organism evidence="1 2">
    <name type="scientific">Herminiimonas aquatilis</name>
    <dbReference type="NCBI Taxonomy" id="345342"/>
    <lineage>
        <taxon>Bacteria</taxon>
        <taxon>Pseudomonadati</taxon>
        <taxon>Pseudomonadota</taxon>
        <taxon>Betaproteobacteria</taxon>
        <taxon>Burkholderiales</taxon>
        <taxon>Oxalobacteraceae</taxon>
        <taxon>Herminiimonas</taxon>
    </lineage>
</organism>
<dbReference type="EMBL" id="JBHTCC010000004">
    <property type="protein sequence ID" value="MFC7299833.1"/>
    <property type="molecule type" value="Genomic_DNA"/>
</dbReference>
<proteinExistence type="predicted"/>
<comment type="caution">
    <text evidence="1">The sequence shown here is derived from an EMBL/GenBank/DDBJ whole genome shotgun (WGS) entry which is preliminary data.</text>
</comment>
<evidence type="ECO:0008006" key="3">
    <source>
        <dbReference type="Google" id="ProtNLM"/>
    </source>
</evidence>
<accession>A0ABW2J9T7</accession>
<reference evidence="2" key="1">
    <citation type="journal article" date="2019" name="Int. J. Syst. Evol. Microbiol.">
        <title>The Global Catalogue of Microorganisms (GCM) 10K type strain sequencing project: providing services to taxonomists for standard genome sequencing and annotation.</title>
        <authorList>
            <consortium name="The Broad Institute Genomics Platform"/>
            <consortium name="The Broad Institute Genome Sequencing Center for Infectious Disease"/>
            <person name="Wu L."/>
            <person name="Ma J."/>
        </authorList>
    </citation>
    <scope>NUCLEOTIDE SEQUENCE [LARGE SCALE GENOMIC DNA]</scope>
    <source>
        <strain evidence="2">CCUG 36956</strain>
    </source>
</reference>
<sequence>MPLILQTCFSKQISKSGTALKYHQNRAQRSICTYLVQLYFWINEMHFFGAIITNKALAPSFATISAVVSSDTVSINGNNFSQSHLSEMEGTLILKIEKKLEAAPNQEEGSGASQACIDLVIRYGGEQQQ</sequence>
<evidence type="ECO:0000313" key="2">
    <source>
        <dbReference type="Proteomes" id="UP001596379"/>
    </source>
</evidence>
<gene>
    <name evidence="1" type="ORF">ACFQO0_15445</name>
</gene>
<dbReference type="Proteomes" id="UP001596379">
    <property type="component" value="Unassembled WGS sequence"/>
</dbReference>
<evidence type="ECO:0000313" key="1">
    <source>
        <dbReference type="EMBL" id="MFC7299833.1"/>
    </source>
</evidence>
<name>A0ABW2J9T7_9BURK</name>
<protein>
    <recommendedName>
        <fullName evidence="3">IPT/TIG domain-containing protein</fullName>
    </recommendedName>
</protein>
<dbReference type="RefSeq" id="WP_382236374.1">
    <property type="nucleotide sequence ID" value="NZ_JBHTCC010000004.1"/>
</dbReference>